<dbReference type="InterPro" id="IPR005496">
    <property type="entry name" value="Integral_membrane_TerC"/>
</dbReference>
<dbReference type="AlphaFoldDB" id="A0A660L3V5"/>
<keyword evidence="8" id="KW-1185">Reference proteome</keyword>
<dbReference type="InterPro" id="IPR022369">
    <property type="entry name" value="Integral_membrane_TerC_rswitch"/>
</dbReference>
<feature type="transmembrane region" description="Helical" evidence="6">
    <location>
        <begin position="95"/>
        <end position="116"/>
    </location>
</feature>
<keyword evidence="5 6" id="KW-0472">Membrane</keyword>
<evidence type="ECO:0000313" key="8">
    <source>
        <dbReference type="Proteomes" id="UP000278962"/>
    </source>
</evidence>
<reference evidence="7 8" key="1">
    <citation type="submission" date="2018-10" db="EMBL/GenBank/DDBJ databases">
        <title>Genomic Encyclopedia of Archaeal and Bacterial Type Strains, Phase II (KMG-II): from individual species to whole genera.</title>
        <authorList>
            <person name="Goeker M."/>
        </authorList>
    </citation>
    <scope>NUCLEOTIDE SEQUENCE [LARGE SCALE GENOMIC DNA]</scope>
    <source>
        <strain evidence="7 8">DSM 14954</strain>
    </source>
</reference>
<evidence type="ECO:0000313" key="7">
    <source>
        <dbReference type="EMBL" id="RKQ88005.1"/>
    </source>
</evidence>
<comment type="similarity">
    <text evidence="2">Belongs to the TerC family.</text>
</comment>
<dbReference type="EMBL" id="RBIL01000002">
    <property type="protein sequence ID" value="RKQ88005.1"/>
    <property type="molecule type" value="Genomic_DNA"/>
</dbReference>
<feature type="transmembrane region" description="Helical" evidence="6">
    <location>
        <begin position="72"/>
        <end position="89"/>
    </location>
</feature>
<dbReference type="PANTHER" id="PTHR30238:SF0">
    <property type="entry name" value="THYLAKOID MEMBRANE PROTEIN TERC, CHLOROPLASTIC"/>
    <property type="match status" value="1"/>
</dbReference>
<gene>
    <name evidence="7" type="ORF">C8N24_6041</name>
</gene>
<name>A0A660L3V5_9ACTN</name>
<dbReference type="NCBIfam" id="TIGR03718">
    <property type="entry name" value="R_switched_Alx"/>
    <property type="match status" value="1"/>
</dbReference>
<keyword evidence="4 6" id="KW-1133">Transmembrane helix</keyword>
<organism evidence="7 8">
    <name type="scientific">Solirubrobacter pauli</name>
    <dbReference type="NCBI Taxonomy" id="166793"/>
    <lineage>
        <taxon>Bacteria</taxon>
        <taxon>Bacillati</taxon>
        <taxon>Actinomycetota</taxon>
        <taxon>Thermoleophilia</taxon>
        <taxon>Solirubrobacterales</taxon>
        <taxon>Solirubrobacteraceae</taxon>
        <taxon>Solirubrobacter</taxon>
    </lineage>
</organism>
<feature type="transmembrane region" description="Helical" evidence="6">
    <location>
        <begin position="180"/>
        <end position="200"/>
    </location>
</feature>
<evidence type="ECO:0000256" key="1">
    <source>
        <dbReference type="ARBA" id="ARBA00004141"/>
    </source>
</evidence>
<protein>
    <submittedName>
        <fullName evidence="7">Tellurite resistance protein TerC</fullName>
    </submittedName>
</protein>
<sequence>MIVAIVCLLAFDLFFAHRGESEVSLRRAAGWSAWWMVVGVAFALVVLALIGSAEAGSYLAGFLMEKALSLDNVFVIAVLLGTFAVPQALKADVLTFGIAVALMLRTVFIFAGVTLLELFHPALYVMGALLVYTGVRLFRSSDTGEDFADGRAMRTLRRVLPVGEDYKDRRIIHREDGRRVATPLLAALLAVALADVIFAIDSIPAVLSITTDTFLIFAANAFALLGLRALYFLLDGMAQRFEYLHYGLGALLVFVGVKMLLEDVVGHLPVWVSLGVIVATLGASVGASLVLSGRKSARAA</sequence>
<evidence type="ECO:0000256" key="5">
    <source>
        <dbReference type="ARBA" id="ARBA00023136"/>
    </source>
</evidence>
<feature type="transmembrane region" description="Helical" evidence="6">
    <location>
        <begin position="32"/>
        <end position="51"/>
    </location>
</feature>
<feature type="transmembrane region" description="Helical" evidence="6">
    <location>
        <begin position="206"/>
        <end position="231"/>
    </location>
</feature>
<evidence type="ECO:0000256" key="3">
    <source>
        <dbReference type="ARBA" id="ARBA00022692"/>
    </source>
</evidence>
<accession>A0A660L3V5</accession>
<evidence type="ECO:0000256" key="6">
    <source>
        <dbReference type="SAM" id="Phobius"/>
    </source>
</evidence>
<feature type="transmembrane region" description="Helical" evidence="6">
    <location>
        <begin position="267"/>
        <end position="291"/>
    </location>
</feature>
<comment type="subcellular location">
    <subcellularLocation>
        <location evidence="1">Membrane</location>
        <topology evidence="1">Multi-pass membrane protein</topology>
    </subcellularLocation>
</comment>
<proteinExistence type="inferred from homology"/>
<dbReference type="Proteomes" id="UP000278962">
    <property type="component" value="Unassembled WGS sequence"/>
</dbReference>
<evidence type="ECO:0000256" key="4">
    <source>
        <dbReference type="ARBA" id="ARBA00022989"/>
    </source>
</evidence>
<dbReference type="PANTHER" id="PTHR30238">
    <property type="entry name" value="MEMBRANE BOUND PREDICTED REDOX MODULATOR"/>
    <property type="match status" value="1"/>
</dbReference>
<evidence type="ECO:0000256" key="2">
    <source>
        <dbReference type="ARBA" id="ARBA00007511"/>
    </source>
</evidence>
<keyword evidence="3 6" id="KW-0812">Transmembrane</keyword>
<dbReference type="GO" id="GO:0016020">
    <property type="term" value="C:membrane"/>
    <property type="evidence" value="ECO:0007669"/>
    <property type="project" value="UniProtKB-SubCell"/>
</dbReference>
<dbReference type="Pfam" id="PF03741">
    <property type="entry name" value="TerC"/>
    <property type="match status" value="1"/>
</dbReference>
<comment type="caution">
    <text evidence="7">The sequence shown here is derived from an EMBL/GenBank/DDBJ whole genome shotgun (WGS) entry which is preliminary data.</text>
</comment>
<feature type="transmembrane region" description="Helical" evidence="6">
    <location>
        <begin position="243"/>
        <end position="261"/>
    </location>
</feature>